<evidence type="ECO:0000313" key="2">
    <source>
        <dbReference type="Proteomes" id="UP000824151"/>
    </source>
</evidence>
<organism evidence="1 2">
    <name type="scientific">Candidatus Nesterenkonia stercoripullorum</name>
    <dbReference type="NCBI Taxonomy" id="2838701"/>
    <lineage>
        <taxon>Bacteria</taxon>
        <taxon>Bacillati</taxon>
        <taxon>Actinomycetota</taxon>
        <taxon>Actinomycetes</taxon>
        <taxon>Micrococcales</taxon>
        <taxon>Micrococcaceae</taxon>
        <taxon>Nesterenkonia</taxon>
    </lineage>
</organism>
<sequence length="145" mass="15389">MPSLSLGTSSTPAPTTFSHLLDALQARPQPALVYYSREASPRDDEAASGHSEQRVELSGRVLQNWTVKLIGLLLDEADLQAGDVVLIDTDVHWKSLAVALAASALGCEVQLRFAADADYALVVTDDPGSWEDSEALGQAELAALS</sequence>
<gene>
    <name evidence="1" type="ORF">H9871_02780</name>
</gene>
<reference evidence="1" key="2">
    <citation type="submission" date="2021-04" db="EMBL/GenBank/DDBJ databases">
        <authorList>
            <person name="Gilroy R."/>
        </authorList>
    </citation>
    <scope>NUCLEOTIDE SEQUENCE</scope>
    <source>
        <strain evidence="1">ChiHejej3B27-3195</strain>
    </source>
</reference>
<comment type="caution">
    <text evidence="1">The sequence shown here is derived from an EMBL/GenBank/DDBJ whole genome shotgun (WGS) entry which is preliminary data.</text>
</comment>
<accession>A0A9D1RZH2</accession>
<dbReference type="EMBL" id="DXGD01000102">
    <property type="protein sequence ID" value="HIW99046.1"/>
    <property type="molecule type" value="Genomic_DNA"/>
</dbReference>
<feature type="non-terminal residue" evidence="1">
    <location>
        <position position="145"/>
    </location>
</feature>
<reference evidence="1" key="1">
    <citation type="journal article" date="2021" name="PeerJ">
        <title>Extensive microbial diversity within the chicken gut microbiome revealed by metagenomics and culture.</title>
        <authorList>
            <person name="Gilroy R."/>
            <person name="Ravi A."/>
            <person name="Getino M."/>
            <person name="Pursley I."/>
            <person name="Horton D.L."/>
            <person name="Alikhan N.F."/>
            <person name="Baker D."/>
            <person name="Gharbi K."/>
            <person name="Hall N."/>
            <person name="Watson M."/>
            <person name="Adriaenssens E.M."/>
            <person name="Foster-Nyarko E."/>
            <person name="Jarju S."/>
            <person name="Secka A."/>
            <person name="Antonio M."/>
            <person name="Oren A."/>
            <person name="Chaudhuri R.R."/>
            <person name="La Ragione R."/>
            <person name="Hildebrand F."/>
            <person name="Pallen M.J."/>
        </authorList>
    </citation>
    <scope>NUCLEOTIDE SEQUENCE</scope>
    <source>
        <strain evidence="1">ChiHejej3B27-3195</strain>
    </source>
</reference>
<evidence type="ECO:0000313" key="1">
    <source>
        <dbReference type="EMBL" id="HIW99046.1"/>
    </source>
</evidence>
<dbReference type="Proteomes" id="UP000824151">
    <property type="component" value="Unassembled WGS sequence"/>
</dbReference>
<dbReference type="AlphaFoldDB" id="A0A9D1RZH2"/>
<proteinExistence type="predicted"/>
<protein>
    <submittedName>
        <fullName evidence="1">Uncharacterized protein</fullName>
    </submittedName>
</protein>
<name>A0A9D1RZH2_9MICC</name>